<dbReference type="Proteomes" id="UP000529446">
    <property type="component" value="Unassembled WGS sequence"/>
</dbReference>
<dbReference type="Pfam" id="PF07751">
    <property type="entry name" value="Abi_2"/>
    <property type="match status" value="1"/>
</dbReference>
<comment type="caution">
    <text evidence="1">The sequence shown here is derived from an EMBL/GenBank/DDBJ whole genome shotgun (WGS) entry which is preliminary data.</text>
</comment>
<protein>
    <submittedName>
        <fullName evidence="1">Abi family protein</fullName>
    </submittedName>
</protein>
<gene>
    <name evidence="1" type="ORF">HCB06_06420</name>
</gene>
<evidence type="ECO:0000313" key="2">
    <source>
        <dbReference type="Proteomes" id="UP000529446"/>
    </source>
</evidence>
<accession>A0A7X0YLW1</accession>
<dbReference type="EMBL" id="JAARXI010000003">
    <property type="protein sequence ID" value="MBC2116253.1"/>
    <property type="molecule type" value="Genomic_DNA"/>
</dbReference>
<name>A0A7X0YLW1_9LIST</name>
<reference evidence="1 2" key="1">
    <citation type="submission" date="2020-03" db="EMBL/GenBank/DDBJ databases">
        <title>Soil Listeria distribution.</title>
        <authorList>
            <person name="Liao J."/>
            <person name="Wiedmann M."/>
        </authorList>
    </citation>
    <scope>NUCLEOTIDE SEQUENCE [LARGE SCALE GENOMIC DNA]</scope>
    <source>
        <strain evidence="1 2">FSL L7-0360</strain>
    </source>
</reference>
<sequence>MDKTIKKLQLPFFKLKKPYKEILVSDYDVLEIQGFDFPLMPFVNGKIEIKDNRTLKKPISISDMILKLELEHEITFSATEKIDATDFLKYTNYYRLSIFIKYLRDDKSFTALKKIYEFDSFLSENIGRLITPLEVYIRTSLAHVLTTEYETIIRDLGKLGDDVSPALVYLDKRIYKDKVIDNKSMQETFSYIARDLYDRQKSELSLAHHISYYGGWIPFWVLVEHTTFGQLGMIIGFLERKVRKRWAEYTFPGNKVKEIVEWINTIRILRNTSAHCSRFYGRNFTYNPTLNNEDLKLICFEEEDDAYKASFKNTLFAGLITLRALYKQLREDDKLKWNRFILEIDSKISKDKNLSKSDLGFNDQWIDALNIKI</sequence>
<dbReference type="AlphaFoldDB" id="A0A7X0YLW1"/>
<organism evidence="1 2">
    <name type="scientific">Listeria booriae</name>
    <dbReference type="NCBI Taxonomy" id="1552123"/>
    <lineage>
        <taxon>Bacteria</taxon>
        <taxon>Bacillati</taxon>
        <taxon>Bacillota</taxon>
        <taxon>Bacilli</taxon>
        <taxon>Bacillales</taxon>
        <taxon>Listeriaceae</taxon>
        <taxon>Listeria</taxon>
    </lineage>
</organism>
<proteinExistence type="predicted"/>
<dbReference type="RefSeq" id="WP_185535318.1">
    <property type="nucleotide sequence ID" value="NZ_JAARXI010000003.1"/>
</dbReference>
<dbReference type="InterPro" id="IPR011664">
    <property type="entry name" value="Abi_system_AbiD/AbiF-like"/>
</dbReference>
<evidence type="ECO:0000313" key="1">
    <source>
        <dbReference type="EMBL" id="MBC2116253.1"/>
    </source>
</evidence>